<dbReference type="Pfam" id="PF00072">
    <property type="entry name" value="Response_reg"/>
    <property type="match status" value="1"/>
</dbReference>
<dbReference type="OrthoDB" id="9790442at2"/>
<dbReference type="PANTHER" id="PTHR48111:SF1">
    <property type="entry name" value="TWO-COMPONENT RESPONSE REGULATOR ORR33"/>
    <property type="match status" value="1"/>
</dbReference>
<evidence type="ECO:0000256" key="9">
    <source>
        <dbReference type="PROSITE-ProRule" id="PRU01091"/>
    </source>
</evidence>
<proteinExistence type="predicted"/>
<dbReference type="InterPro" id="IPR036388">
    <property type="entry name" value="WH-like_DNA-bd_sf"/>
</dbReference>
<evidence type="ECO:0000256" key="1">
    <source>
        <dbReference type="ARBA" id="ARBA00018672"/>
    </source>
</evidence>
<dbReference type="InterPro" id="IPR016032">
    <property type="entry name" value="Sig_transdc_resp-reg_C-effctor"/>
</dbReference>
<keyword evidence="3" id="KW-0902">Two-component regulatory system</keyword>
<feature type="DNA-binding region" description="OmpR/PhoB-type" evidence="9">
    <location>
        <begin position="96"/>
        <end position="193"/>
    </location>
</feature>
<dbReference type="PANTHER" id="PTHR48111">
    <property type="entry name" value="REGULATOR OF RPOS"/>
    <property type="match status" value="1"/>
</dbReference>
<evidence type="ECO:0000313" key="13">
    <source>
        <dbReference type="Proteomes" id="UP000279029"/>
    </source>
</evidence>
<sequence>MVVAKTVKEAMDIYDPTYTMLLVDLMLPDGSGIEFIKYVRMSNTTIPIIILTALTEDDDVVEGFMAGCDDYVKKPFGIGELMIRMKRYQNNNKQSQAIIVREPFTLDLCNRAVRKEGVNIILTPTEFKLFQLFFINHEKTFTKNEIADLIWGKDYVGDLQIVIVNVNRLRCKLDRDKEAYIKTVWGVGYKWEN</sequence>
<dbReference type="SMART" id="SM00862">
    <property type="entry name" value="Trans_reg_C"/>
    <property type="match status" value="1"/>
</dbReference>
<feature type="domain" description="Response regulatory" evidence="10">
    <location>
        <begin position="1"/>
        <end position="89"/>
    </location>
</feature>
<dbReference type="GO" id="GO:0006355">
    <property type="term" value="P:regulation of DNA-templated transcription"/>
    <property type="evidence" value="ECO:0007669"/>
    <property type="project" value="InterPro"/>
</dbReference>
<keyword evidence="13" id="KW-1185">Reference proteome</keyword>
<evidence type="ECO:0000259" key="11">
    <source>
        <dbReference type="PROSITE" id="PS51755"/>
    </source>
</evidence>
<dbReference type="GO" id="GO:0000976">
    <property type="term" value="F:transcription cis-regulatory region binding"/>
    <property type="evidence" value="ECO:0007669"/>
    <property type="project" value="TreeGrafter"/>
</dbReference>
<name>A0A3P7PZA8_9FIRM</name>
<dbReference type="AlphaFoldDB" id="A0A3P7PZA8"/>
<dbReference type="GO" id="GO:0000156">
    <property type="term" value="F:phosphorelay response regulator activity"/>
    <property type="evidence" value="ECO:0007669"/>
    <property type="project" value="TreeGrafter"/>
</dbReference>
<evidence type="ECO:0000256" key="8">
    <source>
        <dbReference type="PROSITE-ProRule" id="PRU00169"/>
    </source>
</evidence>
<dbReference type="SUPFAM" id="SSF46894">
    <property type="entry name" value="C-terminal effector domain of the bipartite response regulators"/>
    <property type="match status" value="1"/>
</dbReference>
<dbReference type="GO" id="GO:0032993">
    <property type="term" value="C:protein-DNA complex"/>
    <property type="evidence" value="ECO:0007669"/>
    <property type="project" value="TreeGrafter"/>
</dbReference>
<accession>A0A3P7PZA8</accession>
<dbReference type="Gene3D" id="3.40.50.2300">
    <property type="match status" value="1"/>
</dbReference>
<dbReference type="PROSITE" id="PS51755">
    <property type="entry name" value="OMPR_PHOB"/>
    <property type="match status" value="1"/>
</dbReference>
<evidence type="ECO:0000259" key="10">
    <source>
        <dbReference type="PROSITE" id="PS50110"/>
    </source>
</evidence>
<gene>
    <name evidence="12" type="ORF">PATL70BA_2986</name>
</gene>
<feature type="modified residue" description="4-aspartylphosphate" evidence="8">
    <location>
        <position position="24"/>
    </location>
</feature>
<protein>
    <recommendedName>
        <fullName evidence="1">Stage 0 sporulation protein A homolog</fullName>
    </recommendedName>
</protein>
<evidence type="ECO:0000256" key="6">
    <source>
        <dbReference type="ARBA" id="ARBA00023163"/>
    </source>
</evidence>
<dbReference type="PROSITE" id="PS50110">
    <property type="entry name" value="RESPONSE_REGULATORY"/>
    <property type="match status" value="1"/>
</dbReference>
<dbReference type="InterPro" id="IPR001789">
    <property type="entry name" value="Sig_transdc_resp-reg_receiver"/>
</dbReference>
<dbReference type="Gene3D" id="6.10.250.690">
    <property type="match status" value="1"/>
</dbReference>
<dbReference type="CDD" id="cd00383">
    <property type="entry name" value="trans_reg_C"/>
    <property type="match status" value="1"/>
</dbReference>
<feature type="domain" description="OmpR/PhoB-type" evidence="11">
    <location>
        <begin position="96"/>
        <end position="193"/>
    </location>
</feature>
<organism evidence="12 13">
    <name type="scientific">Petrocella atlantisensis</name>
    <dbReference type="NCBI Taxonomy" id="2173034"/>
    <lineage>
        <taxon>Bacteria</taxon>
        <taxon>Bacillati</taxon>
        <taxon>Bacillota</taxon>
        <taxon>Clostridia</taxon>
        <taxon>Lachnospirales</taxon>
        <taxon>Vallitaleaceae</taxon>
        <taxon>Petrocella</taxon>
    </lineage>
</organism>
<dbReference type="InterPro" id="IPR011006">
    <property type="entry name" value="CheY-like_superfamily"/>
</dbReference>
<dbReference type="Proteomes" id="UP000279029">
    <property type="component" value="Chromosome"/>
</dbReference>
<dbReference type="SMART" id="SM00448">
    <property type="entry name" value="REC"/>
    <property type="match status" value="1"/>
</dbReference>
<dbReference type="KEGG" id="cbar:PATL70BA_2986"/>
<evidence type="ECO:0000256" key="4">
    <source>
        <dbReference type="ARBA" id="ARBA00023015"/>
    </source>
</evidence>
<dbReference type="Pfam" id="PF00486">
    <property type="entry name" value="Trans_reg_C"/>
    <property type="match status" value="1"/>
</dbReference>
<dbReference type="InterPro" id="IPR001867">
    <property type="entry name" value="OmpR/PhoB-type_DNA-bd"/>
</dbReference>
<dbReference type="EMBL" id="LR130778">
    <property type="protein sequence ID" value="VDN48897.1"/>
    <property type="molecule type" value="Genomic_DNA"/>
</dbReference>
<keyword evidence="5 9" id="KW-0238">DNA-binding</keyword>
<evidence type="ECO:0000256" key="3">
    <source>
        <dbReference type="ARBA" id="ARBA00023012"/>
    </source>
</evidence>
<evidence type="ECO:0000313" key="12">
    <source>
        <dbReference type="EMBL" id="VDN48897.1"/>
    </source>
</evidence>
<dbReference type="GO" id="GO:0005829">
    <property type="term" value="C:cytosol"/>
    <property type="evidence" value="ECO:0007669"/>
    <property type="project" value="TreeGrafter"/>
</dbReference>
<evidence type="ECO:0000256" key="7">
    <source>
        <dbReference type="ARBA" id="ARBA00024867"/>
    </source>
</evidence>
<dbReference type="InterPro" id="IPR039420">
    <property type="entry name" value="WalR-like"/>
</dbReference>
<evidence type="ECO:0000256" key="2">
    <source>
        <dbReference type="ARBA" id="ARBA00022553"/>
    </source>
</evidence>
<keyword evidence="6" id="KW-0804">Transcription</keyword>
<dbReference type="Gene3D" id="1.10.10.10">
    <property type="entry name" value="Winged helix-like DNA-binding domain superfamily/Winged helix DNA-binding domain"/>
    <property type="match status" value="1"/>
</dbReference>
<evidence type="ECO:0000256" key="5">
    <source>
        <dbReference type="ARBA" id="ARBA00023125"/>
    </source>
</evidence>
<dbReference type="SUPFAM" id="SSF52172">
    <property type="entry name" value="CheY-like"/>
    <property type="match status" value="1"/>
</dbReference>
<keyword evidence="4" id="KW-0805">Transcription regulation</keyword>
<keyword evidence="2 8" id="KW-0597">Phosphoprotein</keyword>
<reference evidence="12 13" key="1">
    <citation type="submission" date="2018-09" db="EMBL/GenBank/DDBJ databases">
        <authorList>
            <person name="Postec A."/>
        </authorList>
    </citation>
    <scope>NUCLEOTIDE SEQUENCE [LARGE SCALE GENOMIC DNA]</scope>
    <source>
        <strain evidence="12">70B-A</strain>
    </source>
</reference>
<comment type="function">
    <text evidence="7">May play the central regulatory role in sporulation. It may be an element of the effector pathway responsible for the activation of sporulation genes in response to nutritional stress. Spo0A may act in concert with spo0H (a sigma factor) to control the expression of some genes that are critical to the sporulation process.</text>
</comment>